<keyword evidence="2" id="KW-1185">Reference proteome</keyword>
<protein>
    <submittedName>
        <fullName evidence="1">Uncharacterized protein</fullName>
    </submittedName>
</protein>
<accession>A0A401H2E6</accession>
<proteinExistence type="predicted"/>
<comment type="caution">
    <text evidence="1">The sequence shown here is derived from an EMBL/GenBank/DDBJ whole genome shotgun (WGS) entry which is preliminary data.</text>
</comment>
<organism evidence="1 2">
    <name type="scientific">Sparassis crispa</name>
    <dbReference type="NCBI Taxonomy" id="139825"/>
    <lineage>
        <taxon>Eukaryota</taxon>
        <taxon>Fungi</taxon>
        <taxon>Dikarya</taxon>
        <taxon>Basidiomycota</taxon>
        <taxon>Agaricomycotina</taxon>
        <taxon>Agaricomycetes</taxon>
        <taxon>Polyporales</taxon>
        <taxon>Sparassidaceae</taxon>
        <taxon>Sparassis</taxon>
    </lineage>
</organism>
<dbReference type="GeneID" id="38785543"/>
<evidence type="ECO:0000313" key="1">
    <source>
        <dbReference type="EMBL" id="GBE88626.1"/>
    </source>
</evidence>
<reference evidence="1 2" key="1">
    <citation type="journal article" date="2018" name="Sci. Rep.">
        <title>Genome sequence of the cauliflower mushroom Sparassis crispa (Hanabiratake) and its association with beneficial usage.</title>
        <authorList>
            <person name="Kiyama R."/>
            <person name="Furutani Y."/>
            <person name="Kawaguchi K."/>
            <person name="Nakanishi T."/>
        </authorList>
    </citation>
    <scope>NUCLEOTIDE SEQUENCE [LARGE SCALE GENOMIC DNA]</scope>
</reference>
<evidence type="ECO:0000313" key="2">
    <source>
        <dbReference type="Proteomes" id="UP000287166"/>
    </source>
</evidence>
<dbReference type="EMBL" id="BFAD01000014">
    <property type="protein sequence ID" value="GBE88626.1"/>
    <property type="molecule type" value="Genomic_DNA"/>
</dbReference>
<dbReference type="Proteomes" id="UP000287166">
    <property type="component" value="Unassembled WGS sequence"/>
</dbReference>
<dbReference type="AlphaFoldDB" id="A0A401H2E6"/>
<sequence>MAAKMSTQGPLALAVVDARNPASVAMPVRAFFLHPKQTGIHCILNTSPVDFSVRPYGSKHATVEHIVGRDKARTPLKETPSWIDTIPDELKPFFERDKGCDDSEVREDTILAMQATAVTLTSILNEATHDYQDCMFYMNKESIGDVLLDERHAYRTYNFIWRLNDDELAEYKRFIDAPTTGDVLRGQIRKLCQQYIQRMFDEVYIDGLDDMLSDIKMLDSHLGKNHSCVIALAGAPLTEALPHVETLRTAQLFMQYNMIDAETKEQVAMDLRNDVEEEHLPHQVLVMGSAKNSWLELTDDELNDLFTKSPQLRDYFRHHKQESREDGGYWVHEVVMAVAAEATAKGTDLQSTASKMYIIVDADEMLALMSENGEAGPSSGYPSLSDEQKQDVRLKLLQSMKTSPPGQLVWWQ</sequence>
<name>A0A401H2E6_9APHY</name>
<dbReference type="InParanoid" id="A0A401H2E6"/>
<gene>
    <name evidence="1" type="ORF">SCP_1400310</name>
</gene>
<dbReference type="OrthoDB" id="2828454at2759"/>
<dbReference type="RefSeq" id="XP_027619539.1">
    <property type="nucleotide sequence ID" value="XM_027763738.1"/>
</dbReference>